<feature type="compositionally biased region" description="Basic and acidic residues" evidence="2">
    <location>
        <begin position="641"/>
        <end position="663"/>
    </location>
</feature>
<feature type="compositionally biased region" description="Polar residues" evidence="2">
    <location>
        <begin position="4569"/>
        <end position="4578"/>
    </location>
</feature>
<feature type="domain" description="PA14" evidence="5">
    <location>
        <begin position="1770"/>
        <end position="1934"/>
    </location>
</feature>
<feature type="region of interest" description="Disordered" evidence="2">
    <location>
        <begin position="2886"/>
        <end position="2976"/>
    </location>
</feature>
<keyword evidence="6" id="KW-1185">Reference proteome</keyword>
<feature type="region of interest" description="Disordered" evidence="2">
    <location>
        <begin position="4547"/>
        <end position="4587"/>
    </location>
</feature>
<feature type="compositionally biased region" description="Polar residues" evidence="2">
    <location>
        <begin position="496"/>
        <end position="505"/>
    </location>
</feature>
<name>A0ABM4BHK1_HYDVU</name>
<evidence type="ECO:0000313" key="7">
    <source>
        <dbReference type="RefSeq" id="XP_065648498.1"/>
    </source>
</evidence>
<dbReference type="InterPro" id="IPR052387">
    <property type="entry name" value="Fibrocystin"/>
</dbReference>
<feature type="region of interest" description="Disordered" evidence="2">
    <location>
        <begin position="589"/>
        <end position="696"/>
    </location>
</feature>
<dbReference type="SMART" id="SM00327">
    <property type="entry name" value="VWA"/>
    <property type="match status" value="1"/>
</dbReference>
<feature type="compositionally biased region" description="Basic residues" evidence="2">
    <location>
        <begin position="631"/>
        <end position="640"/>
    </location>
</feature>
<dbReference type="Gene3D" id="2.60.120.1560">
    <property type="match status" value="2"/>
</dbReference>
<feature type="region of interest" description="Disordered" evidence="2">
    <location>
        <begin position="3847"/>
        <end position="3867"/>
    </location>
</feature>
<dbReference type="RefSeq" id="XP_065648498.1">
    <property type="nucleotide sequence ID" value="XM_065792426.1"/>
</dbReference>
<accession>A0ABM4BHK1</accession>
<dbReference type="SUPFAM" id="SSF53300">
    <property type="entry name" value="vWA-like"/>
    <property type="match status" value="1"/>
</dbReference>
<feature type="region of interest" description="Disordered" evidence="2">
    <location>
        <begin position="975"/>
        <end position="995"/>
    </location>
</feature>
<evidence type="ECO:0000313" key="6">
    <source>
        <dbReference type="Proteomes" id="UP001652625"/>
    </source>
</evidence>
<protein>
    <submittedName>
        <fullName evidence="7">Uncharacterized protein LOC100201507 isoform X7</fullName>
    </submittedName>
</protein>
<feature type="compositionally biased region" description="Polar residues" evidence="2">
    <location>
        <begin position="664"/>
        <end position="673"/>
    </location>
</feature>
<organism evidence="6 7">
    <name type="scientific">Hydra vulgaris</name>
    <name type="common">Hydra</name>
    <name type="synonym">Hydra attenuata</name>
    <dbReference type="NCBI Taxonomy" id="6087"/>
    <lineage>
        <taxon>Eukaryota</taxon>
        <taxon>Metazoa</taxon>
        <taxon>Cnidaria</taxon>
        <taxon>Hydrozoa</taxon>
        <taxon>Hydroidolina</taxon>
        <taxon>Anthoathecata</taxon>
        <taxon>Aplanulata</taxon>
        <taxon>Hydridae</taxon>
        <taxon>Hydra</taxon>
    </lineage>
</organism>
<gene>
    <name evidence="7" type="primary">LOC100201507</name>
</gene>
<dbReference type="InterPro" id="IPR037524">
    <property type="entry name" value="PA14/GLEYA"/>
</dbReference>
<feature type="region of interest" description="Disordered" evidence="2">
    <location>
        <begin position="1709"/>
        <end position="1733"/>
    </location>
</feature>
<evidence type="ECO:0000259" key="5">
    <source>
        <dbReference type="PROSITE" id="PS51820"/>
    </source>
</evidence>
<feature type="region of interest" description="Disordered" evidence="2">
    <location>
        <begin position="475"/>
        <end position="506"/>
    </location>
</feature>
<dbReference type="PANTHER" id="PTHR46769:SF2">
    <property type="entry name" value="FIBROCYSTIN-L ISOFORM 2 PRECURSOR-RELATED"/>
    <property type="match status" value="1"/>
</dbReference>
<feature type="region of interest" description="Disordered" evidence="2">
    <location>
        <begin position="2332"/>
        <end position="2360"/>
    </location>
</feature>
<proteinExistence type="predicted"/>
<dbReference type="GeneID" id="100201507"/>
<feature type="region of interest" description="Disordered" evidence="2">
    <location>
        <begin position="3012"/>
        <end position="3043"/>
    </location>
</feature>
<evidence type="ECO:0000256" key="3">
    <source>
        <dbReference type="SAM" id="SignalP"/>
    </source>
</evidence>
<dbReference type="PANTHER" id="PTHR46769">
    <property type="entry name" value="POLYCYSTIC KIDNEY AND HEPATIC DISEASE 1 (AUTOSOMAL RECESSIVE)-LIKE 1"/>
    <property type="match status" value="1"/>
</dbReference>
<dbReference type="InterPro" id="IPR036465">
    <property type="entry name" value="vWFA_dom_sf"/>
</dbReference>
<dbReference type="Gene3D" id="3.40.50.410">
    <property type="entry name" value="von Willebrand factor, type A domain"/>
    <property type="match status" value="1"/>
</dbReference>
<sequence length="5235" mass="594863">MQCLLIFFLLVIICIKSSYLKRVSEKKHLYDDEVKRTSLFNRENGKEVITPVVAASLRYPRTIKKSNSSKGSKRECTCPENQKVHSYKPVKAVHSKSSNEHYSKEKIEGDGKKKCECVASNHFDSSTAHSSSHRENNYLQDISGVKLIEQSGNGMHGSQSVNGLNNQGRRSNCGFNVDRRKNEFQLNAPIENYNHPIVQGSNYNDDLCPGEDDHGFVGTGVISNLNNAYQKNFDRLHSQIGFNENYMGNINSNILGLGARLTNHMDNWQDWQNPDVIDYSKQVYGSSNPEVLFQNDPDSLNLINMGLEMDNKLLLNDIQQQNNRHNSQTINSKSIMIHEKPFKKSFITQDLSATIGTTKDLDASIGNEYENHPTFDNSRSSYADFHDQCKDCEYNELYKNQASEHTFKSLEEEDEHVFSEIFSNFLKKFGNKGFSFKGFLRYLQKKAKEENYKKNHEKAMENYLSTVKKYFEDKSNNNKYEKNDESSEGSGDDPENQSSMHSNNIDSEDFIKEKYDSSNFRKDPKDPFYFLEKGDYGDDVSFQKAIQSLPLREVSFFPKRFFHDKRFHSGGIGMLLKMFYSSSNAQTKGCQKKNCADENDSSFDDETSESNSIKTKHLLNDEGITVTNDKHRQKKPKSFRHKEFQSETTRDQDHWNRDNRNVEHQSFNSYSQGKSHDENSKNSFKNEEFIPKTENDESAFDKKKTLLPAFDSEERVFFPCPFQSEKNKVMICYHTKNGVKYLNTVRLEDHALENLEKFNKNSELKILNKVHDLMKFDEQHFASQIGSIFPSSEKIKERDKLLRKLEIEKIKDKELMKSKIFSAEEKAIENLAKKIGHGDPKQGAAILSQIIDESEYIQSNSQPLSDIRKGNVIEIKSDRDAADGILKVTEPISSESPTYILNKIRNNNATKRNTGPVHLLPSHNGGLLFDTTDFGINEQPGYESNSVEAIKKSLFFKPGQTLQTPYGSLKLVPVDEPSASSPSNTGASTFSATLPKSQPMTLNTAAKNDPIKIQIALEPLTLKALTEQTSAGRDTNYNNVNGKDIETLKTMALGALLSQAISARAVPTTILSEPPKNDIEKNLAFKQALSPMTFDNTQAIHADPQLITIQKSINKAASDAVNVAIELISTLDTIGSNNGGATSNVDGATSNVGEILEVGGGSGKANLANGFVGLVANSTSINQNSLDGKPESVNIQSNGKTENLSQKRIRRDVDKASHGLQRDVFYLESLSKINIEALTASHKFPGKPDVHGNIEEFDVPINFGDKYGQRVHGWFLPPQSGKYIFYTSCDDECEFYISNNDDPKNKKIIIAQDDWSKHNEWDKYPAQQTSKTIDLQKEQGYYIEALMSDTSGDDHLSVGVRLPDGNLLRPIPNYLLSPIRIVNFPLSFVTIKAVISPEHLIKNTSEHFPAPIKSNESAKRDKTYIVPKNKSYQSTLSGVLENLIPLEMVNPNTRVQIPRSVSNEFRHDQDSEINSLRKNYIHFNNESKESRSKIIEEENKILKDLNPINNNNGANDFINSDKKNKIVNIAAVDDKPEFIPVPKSPEFEQSKVDQPKNLSDDLFFAPGNADFKKIKEIYGGNPNYEDSFQYDDTDHHVGIINIDEESKVQNPNHVENLVPGKNNGIAFYSGQDSSLVINDNQAIEMKNKYSNRGKVVLDFSKGNEYAKIIIYDLRKKPVERKSLVHYPASKNSNSKKHTKLDVFKKSKNLGGKKGLQKKEDLKSKTKESDFSNQQKYHEKNIMNRNYFENHGQNKFESSAQAMEGVRRSQRDYPGINLWIFEKVYRDKLFKGTSIDALYNSDQYPDQPDKVFSLPLMDTGKKTGNNVGQMIWGWLKVPIDGEYTFFSSCDDECDVYMSPDDSKDHIRKIISQRKFSKNNQWDKYPEEQTSPLIRLSSGKAYYIQAVCVQLTGNSGCSVGMQLPNGKMSRPINKEFLSRAQFIGSGLNFTDTNEPSDLGSINHDSKLLDQLEDKEKNRKQHDVADGYKDATDQHELHDFMKTQFNNEKITVNTNSELVTNLLQLSQILMGKKFADELIEKHLHKHLGISKNSISTALRILLGKIKKIRQRTFMKEDKILKKPHNISVTTLLLNILPDFKAVQNLIPQKKTLHHINHSIENNKMAALSDGYTQALHSTNEKKDVLNNENSESLLTPSYSQDTDVLNKYSDKKNKVRRNIHRENGLSDIFKKDDSLHIFSSNENYSQSHSNTVLFGDRSLFQIPQHVTHISQEQHYTNHVSNVNEVKLDLSHETDGIDALKLTKEGAFSTNKTFNEINKEKEESNITDHLVSNHLTESLFNNNFEKVNKIFNSSAVLVMKNKATDINFLAHVNDSVPDSQQSNNDVKTHDRHLDIPSSDETADIGKTSKESLQLESVVLYRKKRDLENEMSQIADKKTIKKILGDVNKKNKRGYKALKNHQITPYSIINQFHDFASALPSHFRNVDSRFQNQESLLSFEKKNSRSFVSKKTSVSKLKKLPNLIKMKSNTSVVGKRKNSIPFSHSVVDDISTAIEVQNPVKNNFVSRAELPEIIGTDGTGSMERIDISHMRAAQPESFSPLPPMLGPTLNGLPLLRSSQIGTKTTVFDLNLNGGGKSSILQLPGTSSQNSITQSSKIFKHDDKTEESFSLTNFNPVSDDSINIPMINTANHPIVAGTTRNKEQELGIDVAPSKSELSRESAINSNPLAKDLHKNIFKEEDIKWSSDLSSSKIKPSALVINNSKVRSLLSDARKSTSSGASKFDWLFNENINDGKRKEDKEDKKFKEKTDEENTKLDKENTKIDEDSLKQDEDNIKEDEVNSKQESSKLDEESSKLDEESSKLDEESSKLDEESSKLNEENFKQDYDSNEYDNKQNEYHKVKLKDPQIGDIFSKERDVDKILHEEMRHYGKNRRKMEDDKWNEEEELTQVPNSKIYDYENEPEFSTAEKEYKATPIDDFHTPGNDYDDHEYNQQNPEFGNGDKIKHGYHHPEKNSRDDVKYSDERNLNYHDDLDEDLPHELNEKDAFHLHARSDDGFSNKQFYKNHRVKSSERFQENRDKDYQDNKRDEPLDVDHLRSFKHFLKDIANSGEKRESLFFHLKKKHAHDMTRRNQVRRTINGLVHIYNSLINEKNSEHKNHVHKYKSPLSLKFEKAKKRSKNYDTQLNFLKKAYLVLQKGNLLHSSNLKTSDSFYPNHISPNQWHQLKEPAIDEDYIINKYLANSEDSKRLEHMLKKEVYDDLEITNIANNKKSKKQQKVKVDKDSSKNLESLEMALKQLSAAAEKNSSKEYEDLIHRLSPYLVKLKEIDSKLNKSQINDHNNTFNLKSNDEEKYNLDKELSNSTEKDESDLELNKIADVGSNLQETKEDLISALENAQAISQKHINNIESHLDVASYRPLLPLGNVLGKQIEKTTNQTLPNDNFSFETNSGITTSNSLSKQFNWNKTSDSYNVELGAVDDIGLAPQPIPVIEDKSLSPEKVTIHFNKSMEETIPISNSVFKIKTPSLQVHTKPNYFDVNSKNFYNKNCEPVVDGVDIPYVPLCHNSNTFGPINSAIDPDIYSVNNPALNPGLYTEKIRIRPINHVVNSFKVGVSNIPTVPNLNSNHYPPNIKIVDSVENPVPINFLTPYEDEPHFRAQPTTLSLDKILQNEASETPSVVLPWQNSFQGSKFRDFYPPGPRISHGFNNGVANNLILNTPISPVTNGGSLYNGLISENANLFEGIEHSTNNKNYNAIYEGLELNKMDRDSDRKDDILKSGGLLKQGKYSVIKKLPVIFKFFDDGDLGKNSDKENDWQKDFDSEIESKSSNNEKLVLENVIENNNLGIKLNEKKGNIKNEKMQIHHNSTKKLLTTMLTQSSNKSINDNTTLKAEEEIYSGDSGESGESERGLYNETNTLKESGTRVFIKKTYKNKVKKESNQNSTTVNNMKESLKIDEYHKEGKKYKKKFFVNNGKNSDKKNSSSFISKVNIILHQPAQSLTQHLKSKHVVQKYIRPPQSPYSNKHQLMQVFPFVPYALQTRMYISCDRPPVVNWKHQKCVGGKCDLYSRGLHSFGLLHSPELLNSFCHSGHCKHCPDYHSDVPFHHHCDEDDKDDSDHCGEHHNDEECDHCCNHGHHHSDEAHHEHECCHHGDSCYREQEHGHDFGGEHCMAHPSEAHPIYYCGPNMDPQHIGQRGHHGESGLGGEGPYHGEIHYERDCEHKNPLPVPVIIKPPPPCHGQNPYEILTTSQMHNGYHPNGYFDNTAIIQMQNPHSTFGEHEHGGPIYAVPIKNQLTYPDEGSDRNYEKRCIPSFKCKSKKIIVDKASIFDLISKVKHRSASQQKQSSDVKEEKKKQQQNLKSGYAILKKLRKVTAKFKHKHSKKMNKGFLGDSNVINFESPLEGNPSDDDEHHDEKLLYKSKIKSNTSPHISNEKEDFSSSFSSNNVMFSKNETNLLPKNEPVERVQIEKGYVDLNASQSYNVSEIELFKSMALNKSSENLTTEHFYYLENGNETIPVPSLNFNETIPASDLFKALYSEKKFDTVTDLLGFSVSGATINKDKSVTQETESISTKKNSTLGNEKDYWLLKNKKLTNKKHEKEMSKKYGPHNQKGKIKSKFQLNTSNNEISRSRKKRGLLDSLTENNSEGKQNNGQLLSIEKNILKLVLNMTNLLLSQDQIEKMLSEEKLISAGNIKSPSKFHDLILLVDVSSAVDELEFTVIQQFMGDFISKVMNDSKISVGVVSFGQFQQMDVQLSKDQQKVQLGISAMKYMGDTGNLTSALKFVDENIYQAEQKKSNIQQLCIILGGIPHYSQNADEIADKLKSQGVEVFAVGIGKMFKTDTLLLQIASIPILGHTLFTDYENLLVTAANSLYNKIKKGWYAYIAKKKKKNEKVSELNSVNKHLNKTAIQQRCEACRKRILSGLGQTKLNELVASKICFACYENQDVGSLKIIADPLQFTSRTQDLESPVLYQNPVITAINEGNVVSGNGVGLAYSPIINAPYQPFGPDRSIAKVVYDGPNSSHQKLEVLDSEELLNYQQHHQEENHHNQVFESEKYDPYLDNPHIGPNYDSSHPNYATDFTHAHSPLAVTSHLTSTQKLIQTPLTTSQYQSVVFSRPLPNAPIATPLVEKVEQNPYEVLISEQLKPKYKPIFHEHLNQFYKNDNHYKFQHNEAENAQLGNQANVLVSLDQSVQPVLQQTFDLEGPDSLSYMQKLQGLSSESEIMYPLKKRRLKVKNALRIPTSKTLVSNVQNITNLEKKSETRSNRLTKFYSKHNRKLNHRSS</sequence>
<dbReference type="InterPro" id="IPR002035">
    <property type="entry name" value="VWF_A"/>
</dbReference>
<dbReference type="PROSITE" id="PS51820">
    <property type="entry name" value="PA14"/>
    <property type="match status" value="2"/>
</dbReference>
<evidence type="ECO:0000259" key="4">
    <source>
        <dbReference type="PROSITE" id="PS50234"/>
    </source>
</evidence>
<feature type="compositionally biased region" description="Polar residues" evidence="2">
    <location>
        <begin position="978"/>
        <end position="995"/>
    </location>
</feature>
<evidence type="ECO:0000256" key="1">
    <source>
        <dbReference type="ARBA" id="ARBA00022729"/>
    </source>
</evidence>
<dbReference type="Gene3D" id="6.10.250.1010">
    <property type="match status" value="1"/>
</dbReference>
<dbReference type="Pfam" id="PF07691">
    <property type="entry name" value="PA14"/>
    <property type="match status" value="1"/>
</dbReference>
<feature type="region of interest" description="Disordered" evidence="2">
    <location>
        <begin position="2750"/>
        <end position="2856"/>
    </location>
</feature>
<feature type="compositionally biased region" description="Acidic residues" evidence="2">
    <location>
        <begin position="597"/>
        <end position="608"/>
    </location>
</feature>
<feature type="region of interest" description="Disordered" evidence="2">
    <location>
        <begin position="5009"/>
        <end position="5029"/>
    </location>
</feature>
<feature type="compositionally biased region" description="Basic and acidic residues" evidence="2">
    <location>
        <begin position="2954"/>
        <end position="2976"/>
    </location>
</feature>
<dbReference type="SUPFAM" id="SSF56988">
    <property type="entry name" value="Anthrax protective antigen"/>
    <property type="match status" value="1"/>
</dbReference>
<dbReference type="PROSITE" id="PS50234">
    <property type="entry name" value="VWFA"/>
    <property type="match status" value="1"/>
</dbReference>
<feature type="compositionally biased region" description="Basic and acidic residues" evidence="2">
    <location>
        <begin position="1716"/>
        <end position="1733"/>
    </location>
</feature>
<feature type="compositionally biased region" description="Basic and acidic residues" evidence="2">
    <location>
        <begin position="475"/>
        <end position="485"/>
    </location>
</feature>
<dbReference type="Proteomes" id="UP001652625">
    <property type="component" value="Chromosome 03"/>
</dbReference>
<dbReference type="Pfam" id="PF00092">
    <property type="entry name" value="VWA"/>
    <property type="match status" value="1"/>
</dbReference>
<feature type="compositionally biased region" description="Polar residues" evidence="2">
    <location>
        <begin position="2332"/>
        <end position="2341"/>
    </location>
</feature>
<feature type="compositionally biased region" description="Basic and acidic residues" evidence="2">
    <location>
        <begin position="674"/>
        <end position="696"/>
    </location>
</feature>
<feature type="domain" description="VWFA" evidence="4">
    <location>
        <begin position="4652"/>
        <end position="4827"/>
    </location>
</feature>
<reference evidence="7" key="1">
    <citation type="submission" date="2025-08" db="UniProtKB">
        <authorList>
            <consortium name="RefSeq"/>
        </authorList>
    </citation>
    <scope>IDENTIFICATION</scope>
</reference>
<feature type="chain" id="PRO_5046299996" evidence="3">
    <location>
        <begin position="21"/>
        <end position="5235"/>
    </location>
</feature>
<feature type="compositionally biased region" description="Polar residues" evidence="2">
    <location>
        <begin position="1193"/>
        <end position="1205"/>
    </location>
</feature>
<keyword evidence="1 3" id="KW-0732">Signal</keyword>
<feature type="compositionally biased region" description="Basic and acidic residues" evidence="2">
    <location>
        <begin position="2920"/>
        <end position="2934"/>
    </location>
</feature>
<dbReference type="InterPro" id="IPR011658">
    <property type="entry name" value="PA14_dom"/>
</dbReference>
<evidence type="ECO:0000256" key="2">
    <source>
        <dbReference type="SAM" id="MobiDB-lite"/>
    </source>
</evidence>
<feature type="compositionally biased region" description="Acidic residues" evidence="2">
    <location>
        <begin position="486"/>
        <end position="495"/>
    </location>
</feature>
<feature type="region of interest" description="Disordered" evidence="2">
    <location>
        <begin position="4285"/>
        <end position="4311"/>
    </location>
</feature>
<feature type="domain" description="PA14" evidence="5">
    <location>
        <begin position="1215"/>
        <end position="1375"/>
    </location>
</feature>
<dbReference type="CDD" id="cd01450">
    <property type="entry name" value="vWFA_subfamily_ECM"/>
    <property type="match status" value="1"/>
</dbReference>
<feature type="region of interest" description="Disordered" evidence="2">
    <location>
        <begin position="1183"/>
        <end position="1205"/>
    </location>
</feature>
<feature type="compositionally biased region" description="Basic and acidic residues" evidence="2">
    <location>
        <begin position="3023"/>
        <end position="3043"/>
    </location>
</feature>
<feature type="signal peptide" evidence="3">
    <location>
        <begin position="1"/>
        <end position="20"/>
    </location>
</feature>